<dbReference type="Pfam" id="PF01067">
    <property type="entry name" value="Calpain_III"/>
    <property type="match status" value="1"/>
</dbReference>
<dbReference type="SMART" id="SM00720">
    <property type="entry name" value="calpain_III"/>
    <property type="match status" value="1"/>
</dbReference>
<gene>
    <name evidence="9" type="primary">LOC108737466</name>
</gene>
<organism evidence="8 9">
    <name type="scientific">Agrilus planipennis</name>
    <name type="common">Emerald ash borer</name>
    <name type="synonym">Agrilus marcopoli</name>
    <dbReference type="NCBI Taxonomy" id="224129"/>
    <lineage>
        <taxon>Eukaryota</taxon>
        <taxon>Metazoa</taxon>
        <taxon>Ecdysozoa</taxon>
        <taxon>Arthropoda</taxon>
        <taxon>Hexapoda</taxon>
        <taxon>Insecta</taxon>
        <taxon>Pterygota</taxon>
        <taxon>Neoptera</taxon>
        <taxon>Endopterygota</taxon>
        <taxon>Coleoptera</taxon>
        <taxon>Polyphaga</taxon>
        <taxon>Elateriformia</taxon>
        <taxon>Buprestoidea</taxon>
        <taxon>Buprestidae</taxon>
        <taxon>Agrilinae</taxon>
        <taxon>Agrilus</taxon>
    </lineage>
</organism>
<dbReference type="STRING" id="224129.A0A1W4WZ80"/>
<name>A0A1W4WZ80_AGRPL</name>
<dbReference type="GO" id="GO:0006508">
    <property type="term" value="P:proteolysis"/>
    <property type="evidence" value="ECO:0007669"/>
    <property type="project" value="UniProtKB-KW"/>
</dbReference>
<dbReference type="SMART" id="SM00230">
    <property type="entry name" value="CysPc"/>
    <property type="match status" value="1"/>
</dbReference>
<dbReference type="InterPro" id="IPR036181">
    <property type="entry name" value="MIT_dom_sf"/>
</dbReference>
<keyword evidence="4 6" id="KW-0788">Thiol protease</keyword>
<keyword evidence="2 6" id="KW-0645">Protease</keyword>
<dbReference type="SMART" id="SM00745">
    <property type="entry name" value="MIT"/>
    <property type="match status" value="2"/>
</dbReference>
<dbReference type="SUPFAM" id="SSF49758">
    <property type="entry name" value="Calpain large subunit, middle domain (domain III)"/>
    <property type="match status" value="2"/>
</dbReference>
<dbReference type="CDD" id="cd00044">
    <property type="entry name" value="CysPc"/>
    <property type="match status" value="1"/>
</dbReference>
<evidence type="ECO:0000259" key="7">
    <source>
        <dbReference type="PROSITE" id="PS50203"/>
    </source>
</evidence>
<dbReference type="InterPro" id="IPR007330">
    <property type="entry name" value="MIT_dom"/>
</dbReference>
<evidence type="ECO:0000256" key="5">
    <source>
        <dbReference type="PIRSR" id="PIRSR622684-1"/>
    </source>
</evidence>
<feature type="active site" evidence="5 6">
    <location>
        <position position="457"/>
    </location>
</feature>
<keyword evidence="3 6" id="KW-0378">Hydrolase</keyword>
<dbReference type="SUPFAM" id="SSF54001">
    <property type="entry name" value="Cysteine proteinases"/>
    <property type="match status" value="1"/>
</dbReference>
<dbReference type="PRINTS" id="PR00704">
    <property type="entry name" value="CALPAIN"/>
</dbReference>
<dbReference type="InterPro" id="IPR022684">
    <property type="entry name" value="Calpain_cysteine_protease"/>
</dbReference>
<dbReference type="Pfam" id="PF00648">
    <property type="entry name" value="Peptidase_C2"/>
    <property type="match status" value="1"/>
</dbReference>
<dbReference type="SUPFAM" id="SSF116846">
    <property type="entry name" value="MIT domain"/>
    <property type="match status" value="2"/>
</dbReference>
<dbReference type="InterPro" id="IPR051297">
    <property type="entry name" value="PalB/RIM13"/>
</dbReference>
<dbReference type="PROSITE" id="PS50203">
    <property type="entry name" value="CALPAIN_CAT"/>
    <property type="match status" value="1"/>
</dbReference>
<evidence type="ECO:0000313" key="8">
    <source>
        <dbReference type="Proteomes" id="UP000192223"/>
    </source>
</evidence>
<dbReference type="GO" id="GO:0004198">
    <property type="term" value="F:calcium-dependent cysteine-type endopeptidase activity"/>
    <property type="evidence" value="ECO:0007669"/>
    <property type="project" value="InterPro"/>
</dbReference>
<dbReference type="OrthoDB" id="167576at2759"/>
<feature type="domain" description="Calpain catalytic" evidence="7">
    <location>
        <begin position="237"/>
        <end position="539"/>
    </location>
</feature>
<evidence type="ECO:0000256" key="2">
    <source>
        <dbReference type="ARBA" id="ARBA00022670"/>
    </source>
</evidence>
<keyword evidence="8" id="KW-1185">Reference proteome</keyword>
<dbReference type="Gene3D" id="1.20.58.80">
    <property type="entry name" value="Phosphotransferase system, lactose/cellobiose-type IIA subunit"/>
    <property type="match status" value="2"/>
</dbReference>
<protein>
    <submittedName>
        <fullName evidence="9">Calpain-7</fullName>
    </submittedName>
</protein>
<feature type="active site" evidence="5 6">
    <location>
        <position position="477"/>
    </location>
</feature>
<dbReference type="InterPro" id="IPR001300">
    <property type="entry name" value="Peptidase_C2_calpain_cat"/>
</dbReference>
<proteinExistence type="inferred from homology"/>
<dbReference type="Gene3D" id="3.90.70.10">
    <property type="entry name" value="Cysteine proteinases"/>
    <property type="match status" value="1"/>
</dbReference>
<dbReference type="InParanoid" id="A0A1W4WZ80"/>
<dbReference type="KEGG" id="apln:108737466"/>
<evidence type="ECO:0000256" key="1">
    <source>
        <dbReference type="ARBA" id="ARBA00007623"/>
    </source>
</evidence>
<dbReference type="PANTHER" id="PTHR46143">
    <property type="entry name" value="CALPAIN-7"/>
    <property type="match status" value="1"/>
</dbReference>
<dbReference type="Pfam" id="PF04212">
    <property type="entry name" value="MIT"/>
    <property type="match status" value="1"/>
</dbReference>
<dbReference type="RefSeq" id="XP_018325822.1">
    <property type="nucleotide sequence ID" value="XM_018470320.2"/>
</dbReference>
<comment type="similarity">
    <text evidence="1">Belongs to the peptidase C2 family.</text>
</comment>
<dbReference type="InterPro" id="IPR022682">
    <property type="entry name" value="Calpain_domain_III"/>
</dbReference>
<dbReference type="InterPro" id="IPR022683">
    <property type="entry name" value="Calpain_III"/>
</dbReference>
<evidence type="ECO:0000256" key="4">
    <source>
        <dbReference type="ARBA" id="ARBA00022807"/>
    </source>
</evidence>
<dbReference type="InterPro" id="IPR036213">
    <property type="entry name" value="Calpain_III_sf"/>
</dbReference>
<reference evidence="9" key="1">
    <citation type="submission" date="2025-08" db="UniProtKB">
        <authorList>
            <consortium name="RefSeq"/>
        </authorList>
    </citation>
    <scope>IDENTIFICATION</scope>
    <source>
        <tissue evidence="9">Entire body</tissue>
    </source>
</reference>
<evidence type="ECO:0000313" key="9">
    <source>
        <dbReference type="RefSeq" id="XP_018325822.1"/>
    </source>
</evidence>
<dbReference type="Gene3D" id="2.60.120.380">
    <property type="match status" value="2"/>
</dbReference>
<feature type="active site" evidence="5 6">
    <location>
        <position position="289"/>
    </location>
</feature>
<dbReference type="PANTHER" id="PTHR46143:SF1">
    <property type="entry name" value="CALPAIN-7"/>
    <property type="match status" value="1"/>
</dbReference>
<dbReference type="InterPro" id="IPR038765">
    <property type="entry name" value="Papain-like_cys_pep_sf"/>
</dbReference>
<evidence type="ECO:0000256" key="6">
    <source>
        <dbReference type="PROSITE-ProRule" id="PRU00239"/>
    </source>
</evidence>
<evidence type="ECO:0000256" key="3">
    <source>
        <dbReference type="ARBA" id="ARBA00022801"/>
    </source>
</evidence>
<sequence length="814" mass="92532">MSRPQQFLEDAIAAAKRAVQFDTDQQYEPATYFYTIAAKLLVKAADISEAEKATALRKKSQEYSQRAAVLEQLKDAEYSTQAEDEHKKRLKRLHFLLQQGLDADNAGLKDTAVDLYAQAIEYVTHYPEFMHGELREIVIQALERAEALKGIKRVSNEATSSAPENVSKSNFKPLQFVPKAAPTLQRSSSIQLKVTGGKDGYTEEEKRVLFHTSRINKNEYVPFMSIDLKEKFQYAISFTDKDGVLALSPKQKREFAGWVRPEDICTDPCIVVGDHPDYYSIKQTIVSDCSFVASLAVSAQYERRFVKKIITAKIFPRTKDKRPIYNPFGKYMVKLILNGVARKVIIDDTLPISKHGRLLCSYSSNRNEFWVSLLEKAYMKVMGGYDFPGSNSNIDLHALTGWIPERIAIRSKEQDFNKDALFSTLETRLSKGDVLITTATGELSEAEAERTGLVATHAYAVLDVRNVNGARLLKLKNPWSHLRWKGNYSELDTRHWTPELQRLLNYDPNSASQFDNGVFWIDYDSICAFFEVFYLNWNPELFQYTYCTHQAWHACTGPVKDLYNIGNNPQFSLEVGLETKGAIWVLLTRHITEIDDFRENKEYITLLVYNTNGKRVYYPNDPSPYIDGVRINSPHYLCKIILNPTSSKKYTLVVSQYEKTQTIFYTIRAYSTCPFTLSKIEDPYVHTKEVTGEWKGVTAGGCGNHQSTYKNNPMYRVEIEGVRSDNEILIELKGPKQYQIGFDVTIASVNDTTVTAPFKTTTSGPFRSGFVVLELNNIPCGVLNIVPSTFLPGQEGPFILTVKSRLPLQISRER</sequence>
<accession>A0A1W4WZ80</accession>
<dbReference type="Proteomes" id="UP000192223">
    <property type="component" value="Unplaced"/>
</dbReference>
<dbReference type="AlphaFoldDB" id="A0A1W4WZ80"/>
<dbReference type="GeneID" id="108737466"/>